<evidence type="ECO:0000313" key="3">
    <source>
        <dbReference type="EMBL" id="RXZ48712.1"/>
    </source>
</evidence>
<gene>
    <name evidence="3" type="ORF">ESP57_06870</name>
</gene>
<dbReference type="PANTHER" id="PTHR40943:SF1">
    <property type="entry name" value="CYTOPLASMIC PROTEIN"/>
    <property type="match status" value="1"/>
</dbReference>
<dbReference type="Pfam" id="PF05899">
    <property type="entry name" value="Cupin_3"/>
    <property type="match status" value="1"/>
</dbReference>
<dbReference type="RefSeq" id="WP_129231036.1">
    <property type="nucleotide sequence ID" value="NZ_SDPO01000002.1"/>
</dbReference>
<evidence type="ECO:0000313" key="4">
    <source>
        <dbReference type="Proteomes" id="UP000292935"/>
    </source>
</evidence>
<feature type="domain" description="(S)-ureidoglycine aminohydrolase cupin" evidence="2">
    <location>
        <begin position="51"/>
        <end position="117"/>
    </location>
</feature>
<dbReference type="SUPFAM" id="SSF51182">
    <property type="entry name" value="RmlC-like cupins"/>
    <property type="match status" value="1"/>
</dbReference>
<accession>A0A4Q2JLE2</accession>
<dbReference type="PANTHER" id="PTHR40943">
    <property type="entry name" value="CYTOPLASMIC PROTEIN-RELATED"/>
    <property type="match status" value="1"/>
</dbReference>
<feature type="region of interest" description="Disordered" evidence="1">
    <location>
        <begin position="1"/>
        <end position="29"/>
    </location>
</feature>
<protein>
    <submittedName>
        <fullName evidence="3">DUF861 domain-containing protein</fullName>
    </submittedName>
</protein>
<dbReference type="CDD" id="cd02227">
    <property type="entry name" value="cupin_TM1112-like"/>
    <property type="match status" value="1"/>
</dbReference>
<dbReference type="AlphaFoldDB" id="A0A4Q2JLE2"/>
<proteinExistence type="predicted"/>
<keyword evidence="4" id="KW-1185">Reference proteome</keyword>
<evidence type="ECO:0000259" key="2">
    <source>
        <dbReference type="Pfam" id="PF05899"/>
    </source>
</evidence>
<dbReference type="Gene3D" id="2.60.120.10">
    <property type="entry name" value="Jelly Rolls"/>
    <property type="match status" value="1"/>
</dbReference>
<name>A0A4Q2JLE2_9MICO</name>
<comment type="caution">
    <text evidence="3">The sequence shown here is derived from an EMBL/GenBank/DDBJ whole genome shotgun (WGS) entry which is preliminary data.</text>
</comment>
<organism evidence="3 4">
    <name type="scientific">Agromyces fucosus</name>
    <dbReference type="NCBI Taxonomy" id="41985"/>
    <lineage>
        <taxon>Bacteria</taxon>
        <taxon>Bacillati</taxon>
        <taxon>Actinomycetota</taxon>
        <taxon>Actinomycetes</taxon>
        <taxon>Micrococcales</taxon>
        <taxon>Microbacteriaceae</taxon>
        <taxon>Agromyces</taxon>
    </lineage>
</organism>
<evidence type="ECO:0000256" key="1">
    <source>
        <dbReference type="SAM" id="MobiDB-lite"/>
    </source>
</evidence>
<dbReference type="EMBL" id="SDPO01000002">
    <property type="protein sequence ID" value="RXZ48712.1"/>
    <property type="molecule type" value="Genomic_DNA"/>
</dbReference>
<reference evidence="3 4" key="1">
    <citation type="submission" date="2019-01" db="EMBL/GenBank/DDBJ databases">
        <authorList>
            <person name="Li J."/>
        </authorList>
    </citation>
    <scope>NUCLEOTIDE SEQUENCE [LARGE SCALE GENOMIC DNA]</scope>
    <source>
        <strain evidence="3 4">CCUG 35506</strain>
    </source>
</reference>
<dbReference type="InterPro" id="IPR008579">
    <property type="entry name" value="UGlyAH_Cupin_dom"/>
</dbReference>
<dbReference type="OrthoDB" id="9799053at2"/>
<dbReference type="InterPro" id="IPR011051">
    <property type="entry name" value="RmlC_Cupin_sf"/>
</dbReference>
<feature type="compositionally biased region" description="Basic and acidic residues" evidence="1">
    <location>
        <begin position="18"/>
        <end position="27"/>
    </location>
</feature>
<dbReference type="Proteomes" id="UP000292935">
    <property type="component" value="Unassembled WGS sequence"/>
</dbReference>
<dbReference type="InterPro" id="IPR014710">
    <property type="entry name" value="RmlC-like_jellyroll"/>
</dbReference>
<sequence length="140" mass="14849">MQQQQQLAAPTVAGLGPLERDLGDRSPKATAVTDGVLEASDSLWARAGLDVGYWECTPGRFTATRDGYTEICQILSGRVSIEVDGDEPVTLDAGDTLVMPSGWRGVWVVHETVRKLYVIVDDVATGTGDETALSASSIAP</sequence>